<sequence length="34" mass="4265">MNQCISLTFYTPTFLQTKIDNHLTLWYYFTIRYK</sequence>
<dbReference type="Proteomes" id="UP000005396">
    <property type="component" value="Unassembled WGS sequence"/>
</dbReference>
<evidence type="ECO:0000313" key="2">
    <source>
        <dbReference type="Proteomes" id="UP000005396"/>
    </source>
</evidence>
<dbReference type="PaxDb" id="411902-CLOBOL_02781"/>
<reference evidence="1 2" key="2">
    <citation type="submission" date="2007-09" db="EMBL/GenBank/DDBJ databases">
        <title>Draft genome sequence of Clostridium bolteae (ATCC BAA-613).</title>
        <authorList>
            <person name="Sudarsanam P."/>
            <person name="Ley R."/>
            <person name="Guruge J."/>
            <person name="Turnbaugh P.J."/>
            <person name="Mahowald M."/>
            <person name="Liep D."/>
            <person name="Gordon J."/>
        </authorList>
    </citation>
    <scope>NUCLEOTIDE SEQUENCE [LARGE SCALE GENOMIC DNA]</scope>
    <source>
        <strain evidence="2">ATCC BAA-613 / DSM 15670 / CCUG 46953 / JCM 12243 / WAL 16351</strain>
    </source>
</reference>
<dbReference type="HOGENOM" id="CLU_3372950_0_0_9"/>
<comment type="caution">
    <text evidence="1">The sequence shown here is derived from an EMBL/GenBank/DDBJ whole genome shotgun (WGS) entry which is preliminary data.</text>
</comment>
<dbReference type="AlphaFoldDB" id="A8RQM5"/>
<reference evidence="1 2" key="1">
    <citation type="submission" date="2007-08" db="EMBL/GenBank/DDBJ databases">
        <authorList>
            <person name="Fulton L."/>
            <person name="Clifton S."/>
            <person name="Fulton B."/>
            <person name="Xu J."/>
            <person name="Minx P."/>
            <person name="Pepin K.H."/>
            <person name="Johnson M."/>
            <person name="Thiruvilangam P."/>
            <person name="Bhonagiri V."/>
            <person name="Nash W.E."/>
            <person name="Mardis E.R."/>
            <person name="Wilson R.K."/>
        </authorList>
    </citation>
    <scope>NUCLEOTIDE SEQUENCE [LARGE SCALE GENOMIC DNA]</scope>
    <source>
        <strain evidence="2">ATCC BAA-613 / DSM 15670 / CCUG 46953 / JCM 12243 / WAL 16351</strain>
    </source>
</reference>
<gene>
    <name evidence="1" type="ORF">CLOBOL_02781</name>
</gene>
<organism evidence="1 2">
    <name type="scientific">Enterocloster bolteae (strain ATCC BAA-613 / DSM 15670 / CCUG 46953 / JCM 12243 / WAL 16351)</name>
    <name type="common">Clostridium bolteae</name>
    <dbReference type="NCBI Taxonomy" id="411902"/>
    <lineage>
        <taxon>Bacteria</taxon>
        <taxon>Bacillati</taxon>
        <taxon>Bacillota</taxon>
        <taxon>Clostridia</taxon>
        <taxon>Lachnospirales</taxon>
        <taxon>Lachnospiraceae</taxon>
        <taxon>Enterocloster</taxon>
    </lineage>
</organism>
<evidence type="ECO:0000313" key="1">
    <source>
        <dbReference type="EMBL" id="EDP16867.1"/>
    </source>
</evidence>
<accession>A8RQM5</accession>
<protein>
    <submittedName>
        <fullName evidence="1">Uncharacterized protein</fullName>
    </submittedName>
</protein>
<name>A8RQM5_ENTBW</name>
<proteinExistence type="predicted"/>
<dbReference type="EMBL" id="ABCC02000026">
    <property type="protein sequence ID" value="EDP16867.1"/>
    <property type="molecule type" value="Genomic_DNA"/>
</dbReference>